<dbReference type="Gene3D" id="3.30.750.24">
    <property type="entry name" value="STAS domain"/>
    <property type="match status" value="1"/>
</dbReference>
<dbReference type="EMBL" id="CAFAAG010000008">
    <property type="protein sequence ID" value="CAB4786173.1"/>
    <property type="molecule type" value="Genomic_DNA"/>
</dbReference>
<gene>
    <name evidence="2" type="ORF">UFOPK2975_00226</name>
</gene>
<dbReference type="InterPro" id="IPR036513">
    <property type="entry name" value="STAS_dom_sf"/>
</dbReference>
<name>A0A6J6WSK1_9ZZZZ</name>
<evidence type="ECO:0000313" key="2">
    <source>
        <dbReference type="EMBL" id="CAB4786173.1"/>
    </source>
</evidence>
<dbReference type="AlphaFoldDB" id="A0A6J6WSK1"/>
<dbReference type="InterPro" id="IPR058548">
    <property type="entry name" value="MlaB-like_STAS"/>
</dbReference>
<dbReference type="PROSITE" id="PS50801">
    <property type="entry name" value="STAS"/>
    <property type="match status" value="1"/>
</dbReference>
<organism evidence="2">
    <name type="scientific">freshwater metagenome</name>
    <dbReference type="NCBI Taxonomy" id="449393"/>
    <lineage>
        <taxon>unclassified sequences</taxon>
        <taxon>metagenomes</taxon>
        <taxon>ecological metagenomes</taxon>
    </lineage>
</organism>
<dbReference type="Pfam" id="PF13466">
    <property type="entry name" value="STAS_2"/>
    <property type="match status" value="1"/>
</dbReference>
<dbReference type="CDD" id="cd07043">
    <property type="entry name" value="STAS_anti-anti-sigma_factors"/>
    <property type="match status" value="1"/>
</dbReference>
<evidence type="ECO:0000259" key="1">
    <source>
        <dbReference type="PROSITE" id="PS50801"/>
    </source>
</evidence>
<feature type="domain" description="STAS" evidence="1">
    <location>
        <begin position="22"/>
        <end position="100"/>
    </location>
</feature>
<protein>
    <submittedName>
        <fullName evidence="2">Unannotated protein</fullName>
    </submittedName>
</protein>
<sequence length="100" mass="10621">MLGSVMHMQLSSSIIRDGPQSVLVFAGEIDLATVPECSDMLTKFVDDHAGRDIAIDLCQVTALDDTGVGVILGAVARARTSGSHLALVIDDQHMRARFGL</sequence>
<dbReference type="SUPFAM" id="SSF52091">
    <property type="entry name" value="SpoIIaa-like"/>
    <property type="match status" value="1"/>
</dbReference>
<accession>A0A6J6WSK1</accession>
<dbReference type="InterPro" id="IPR002645">
    <property type="entry name" value="STAS_dom"/>
</dbReference>
<proteinExistence type="predicted"/>
<reference evidence="2" key="1">
    <citation type="submission" date="2020-05" db="EMBL/GenBank/DDBJ databases">
        <authorList>
            <person name="Chiriac C."/>
            <person name="Salcher M."/>
            <person name="Ghai R."/>
            <person name="Kavagutti S V."/>
        </authorList>
    </citation>
    <scope>NUCLEOTIDE SEQUENCE</scope>
</reference>